<keyword evidence="5" id="KW-1185">Reference proteome</keyword>
<feature type="region of interest" description="Disordered" evidence="2">
    <location>
        <begin position="76"/>
        <end position="126"/>
    </location>
</feature>
<dbReference type="Proteomes" id="UP000019377">
    <property type="component" value="Unassembled WGS sequence"/>
</dbReference>
<feature type="compositionally biased region" description="Basic and acidic residues" evidence="2">
    <location>
        <begin position="252"/>
        <end position="265"/>
    </location>
</feature>
<evidence type="ECO:0000313" key="5">
    <source>
        <dbReference type="Proteomes" id="UP000019377"/>
    </source>
</evidence>
<dbReference type="PROSITE" id="PS00028">
    <property type="entry name" value="ZINC_FINGER_C2H2_1"/>
    <property type="match status" value="1"/>
</dbReference>
<keyword evidence="1" id="KW-0479">Metal-binding</keyword>
<dbReference type="PROSITE" id="PS50157">
    <property type="entry name" value="ZINC_FINGER_C2H2_2"/>
    <property type="match status" value="1"/>
</dbReference>
<dbReference type="RefSeq" id="XP_016289839.1">
    <property type="nucleotide sequence ID" value="XM_016439522.1"/>
</dbReference>
<proteinExistence type="predicted"/>
<keyword evidence="1" id="KW-0862">Zinc</keyword>
<reference evidence="5" key="1">
    <citation type="journal article" date="2013" name="Genome Announc.">
        <title>Draft genome sequence of Pseudozyma brasiliensis sp. nov. strain GHG001, a high producer of endo-1,4-xylanase isolated from an insect pest of sugarcane.</title>
        <authorList>
            <person name="Oliveira J.V.D.C."/>
            <person name="dos Santos R.A.C."/>
            <person name="Borges T.A."/>
            <person name="Riano-Pachon D.M."/>
            <person name="Goldman G.H."/>
        </authorList>
    </citation>
    <scope>NUCLEOTIDE SEQUENCE [LARGE SCALE GENOMIC DNA]</scope>
    <source>
        <strain evidence="5">GHG001</strain>
    </source>
</reference>
<feature type="compositionally biased region" description="Polar residues" evidence="2">
    <location>
        <begin position="140"/>
        <end position="151"/>
    </location>
</feature>
<evidence type="ECO:0000313" key="4">
    <source>
        <dbReference type="EMBL" id="EST04850.1"/>
    </source>
</evidence>
<dbReference type="EMBL" id="KI545894">
    <property type="protein sequence ID" value="EST04850.1"/>
    <property type="molecule type" value="Genomic_DNA"/>
</dbReference>
<dbReference type="AlphaFoldDB" id="V5EJE1"/>
<feature type="compositionally biased region" description="Basic residues" evidence="2">
    <location>
        <begin position="166"/>
        <end position="176"/>
    </location>
</feature>
<name>V5EJE1_KALBG</name>
<dbReference type="HOGENOM" id="CLU_484941_0_0_1"/>
<feature type="compositionally biased region" description="Low complexity" evidence="2">
    <location>
        <begin position="226"/>
        <end position="241"/>
    </location>
</feature>
<evidence type="ECO:0000259" key="3">
    <source>
        <dbReference type="PROSITE" id="PS50157"/>
    </source>
</evidence>
<feature type="compositionally biased region" description="Low complexity" evidence="2">
    <location>
        <begin position="451"/>
        <end position="460"/>
    </location>
</feature>
<dbReference type="GeneID" id="27422234"/>
<accession>V5EJE1</accession>
<keyword evidence="1" id="KW-0863">Zinc-finger</keyword>
<dbReference type="OrthoDB" id="2555373at2759"/>
<organism evidence="4 5">
    <name type="scientific">Kalmanozyma brasiliensis (strain GHG001)</name>
    <name type="common">Yeast</name>
    <name type="synonym">Pseudozyma brasiliensis</name>
    <dbReference type="NCBI Taxonomy" id="1365824"/>
    <lineage>
        <taxon>Eukaryota</taxon>
        <taxon>Fungi</taxon>
        <taxon>Dikarya</taxon>
        <taxon>Basidiomycota</taxon>
        <taxon>Ustilaginomycotina</taxon>
        <taxon>Ustilaginomycetes</taxon>
        <taxon>Ustilaginales</taxon>
        <taxon>Ustilaginaceae</taxon>
        <taxon>Kalmanozyma</taxon>
    </lineage>
</organism>
<feature type="compositionally biased region" description="Low complexity" evidence="2">
    <location>
        <begin position="201"/>
        <end position="215"/>
    </location>
</feature>
<protein>
    <recommendedName>
        <fullName evidence="3">C2H2-type domain-containing protein</fullName>
    </recommendedName>
</protein>
<feature type="compositionally biased region" description="Basic and acidic residues" evidence="2">
    <location>
        <begin position="308"/>
        <end position="317"/>
    </location>
</feature>
<dbReference type="OMA" id="STRCPTC"/>
<feature type="compositionally biased region" description="Polar residues" evidence="2">
    <location>
        <begin position="95"/>
        <end position="105"/>
    </location>
</feature>
<feature type="domain" description="C2H2-type" evidence="3">
    <location>
        <begin position="37"/>
        <end position="67"/>
    </location>
</feature>
<dbReference type="GO" id="GO:0008270">
    <property type="term" value="F:zinc ion binding"/>
    <property type="evidence" value="ECO:0007669"/>
    <property type="project" value="UniProtKB-KW"/>
</dbReference>
<feature type="region of interest" description="Disordered" evidence="2">
    <location>
        <begin position="140"/>
        <end position="513"/>
    </location>
</feature>
<evidence type="ECO:0000256" key="1">
    <source>
        <dbReference type="PROSITE-ProRule" id="PRU00042"/>
    </source>
</evidence>
<evidence type="ECO:0000256" key="2">
    <source>
        <dbReference type="SAM" id="MobiDB-lite"/>
    </source>
</evidence>
<dbReference type="eggNOG" id="ENOG502R2VH">
    <property type="taxonomic scope" value="Eukaryota"/>
</dbReference>
<gene>
    <name evidence="4" type="ORF">PSEUBRA_SCAF8g02229</name>
</gene>
<sequence length="546" mass="59688">MPPFLSTLRSRTNSMLDNITGVIPDSPSDSTSKLRSLTCGRCGSRFRDRLELSLHYNMMPHHSDYKDNYDFDSFTRPKARRRKPSDKDAAPISPITASVSFSETQAHYDLPGKDKENDAESAARPSLLRKFPTFSNLVSISTGEQSQSPSATDYIDPDAGTASAKAKGKQKAKPPRLPRDGSFQYGLPLGSDEESEPAALASRPSFSFSRTRSATLQGLTSEPRASMSSLTSFPSRSSGSSRQAPPLPPKLPEFDWQNKRDEKRLPSFPLDDDDDTASIVSDSSFRTAGSTGMVSEKAQLKAFYANEKSAEKRRDPPGHSASSASVNERPSLPSRHGSQSNLLMETMDTHHEDAPPSYHELHGDADPFDLLPSSSRRANSRSEGYATMPTSPVSRFEGGRPRRSTNEWSSFASPSRRGAGEDDLYSPRSEKPPRPVFSSKSTEISLPPLIPSASFSASPEPSTPRTPFFTDAPLVAPPLSLPRLQSPTKSGGAGRRSRQHSRAKSDANEPSTRCPTCFVKFSSLERTMRHLDESECGMVDFDSGIV</sequence>
<feature type="compositionally biased region" description="Basic and acidic residues" evidence="2">
    <location>
        <begin position="347"/>
        <end position="365"/>
    </location>
</feature>
<dbReference type="InterPro" id="IPR013087">
    <property type="entry name" value="Znf_C2H2_type"/>
</dbReference>